<evidence type="ECO:0000313" key="2">
    <source>
        <dbReference type="Proteomes" id="UP000179266"/>
    </source>
</evidence>
<accession>A0A1F7S9N1</accession>
<organism evidence="1 2">
    <name type="scientific">Candidatus Schekmanbacteria bacterium RBG_13_48_7</name>
    <dbReference type="NCBI Taxonomy" id="1817878"/>
    <lineage>
        <taxon>Bacteria</taxon>
        <taxon>Candidatus Schekmaniibacteriota</taxon>
    </lineage>
</organism>
<gene>
    <name evidence="1" type="ORF">A2161_19305</name>
</gene>
<name>A0A1F7S9N1_9BACT</name>
<reference evidence="1 2" key="1">
    <citation type="journal article" date="2016" name="Nat. Commun.">
        <title>Thousands of microbial genomes shed light on interconnected biogeochemical processes in an aquifer system.</title>
        <authorList>
            <person name="Anantharaman K."/>
            <person name="Brown C.T."/>
            <person name="Hug L.A."/>
            <person name="Sharon I."/>
            <person name="Castelle C.J."/>
            <person name="Probst A.J."/>
            <person name="Thomas B.C."/>
            <person name="Singh A."/>
            <person name="Wilkins M.J."/>
            <person name="Karaoz U."/>
            <person name="Brodie E.L."/>
            <person name="Williams K.H."/>
            <person name="Hubbard S.S."/>
            <person name="Banfield J.F."/>
        </authorList>
    </citation>
    <scope>NUCLEOTIDE SEQUENCE [LARGE SCALE GENOMIC DNA]</scope>
</reference>
<dbReference type="AlphaFoldDB" id="A0A1F7S9N1"/>
<dbReference type="Proteomes" id="UP000179266">
    <property type="component" value="Unassembled WGS sequence"/>
</dbReference>
<sequence>MTDNEPKVGSIVDSICTKCKLVLDHVVVSMRANNLDKVKCNTCNAIHKYKDPEKKSVTRKTGARKAASIKTKLTISEKEWESILKDIPTEEFLPYSMDKKFKKGDKIKHPSFGDGSVIGVVGVNKINVLFRDGHRLLICNKSKEA</sequence>
<dbReference type="EMBL" id="MGDD01000002">
    <property type="protein sequence ID" value="OGL50503.1"/>
    <property type="molecule type" value="Genomic_DNA"/>
</dbReference>
<evidence type="ECO:0000313" key="1">
    <source>
        <dbReference type="EMBL" id="OGL50503.1"/>
    </source>
</evidence>
<comment type="caution">
    <text evidence="1">The sequence shown here is derived from an EMBL/GenBank/DDBJ whole genome shotgun (WGS) entry which is preliminary data.</text>
</comment>
<proteinExistence type="predicted"/>
<protein>
    <submittedName>
        <fullName evidence="1">Uncharacterized protein</fullName>
    </submittedName>
</protein>